<dbReference type="GO" id="GO:0004519">
    <property type="term" value="F:endonuclease activity"/>
    <property type="evidence" value="ECO:0007669"/>
    <property type="project" value="UniProtKB-KW"/>
</dbReference>
<evidence type="ECO:0000256" key="6">
    <source>
        <dbReference type="ARBA" id="ARBA00022842"/>
    </source>
</evidence>
<keyword evidence="9" id="KW-0255">Endonuclease</keyword>
<evidence type="ECO:0000256" key="7">
    <source>
        <dbReference type="ARBA" id="ARBA00038093"/>
    </source>
</evidence>
<evidence type="ECO:0000256" key="1">
    <source>
        <dbReference type="ARBA" id="ARBA00001946"/>
    </source>
</evidence>
<dbReference type="PANTHER" id="PTHR33653:SF1">
    <property type="entry name" value="RIBONUCLEASE VAPC2"/>
    <property type="match status" value="1"/>
</dbReference>
<evidence type="ECO:0000259" key="8">
    <source>
        <dbReference type="Pfam" id="PF01850"/>
    </source>
</evidence>
<comment type="caution">
    <text evidence="9">The sequence shown here is derived from an EMBL/GenBank/DDBJ whole genome shotgun (WGS) entry which is preliminary data.</text>
</comment>
<comment type="similarity">
    <text evidence="7">Belongs to the PINc/VapC protein family.</text>
</comment>
<dbReference type="Gene3D" id="3.40.50.1010">
    <property type="entry name" value="5'-nuclease"/>
    <property type="match status" value="1"/>
</dbReference>
<keyword evidence="3" id="KW-0540">Nuclease</keyword>
<evidence type="ECO:0000313" key="10">
    <source>
        <dbReference type="Proteomes" id="UP000590740"/>
    </source>
</evidence>
<keyword evidence="6" id="KW-0460">Magnesium</keyword>
<evidence type="ECO:0000256" key="4">
    <source>
        <dbReference type="ARBA" id="ARBA00022723"/>
    </source>
</evidence>
<dbReference type="Pfam" id="PF01850">
    <property type="entry name" value="PIN"/>
    <property type="match status" value="1"/>
</dbReference>
<dbReference type="GO" id="GO:0016787">
    <property type="term" value="F:hydrolase activity"/>
    <property type="evidence" value="ECO:0007669"/>
    <property type="project" value="UniProtKB-KW"/>
</dbReference>
<dbReference type="AlphaFoldDB" id="A0A7W7YDL8"/>
<comment type="cofactor">
    <cofactor evidence="1">
        <name>Mg(2+)</name>
        <dbReference type="ChEBI" id="CHEBI:18420"/>
    </cofactor>
</comment>
<sequence length="132" mass="14303">MKVLLDTNICIALMKGREKTVQRLQLLQPSDCAISTVTAFELLTGVLKCQNPVGERAKVMRLMSLVPVLPFDEAAAVRAAEVRAYLESIGKVCGPYDMLLAGHALSQGLSMATNNVGEFSRVPGLQVEDWLA</sequence>
<organism evidence="9 10">
    <name type="scientific">Prosthecobacter vanneervenii</name>
    <dbReference type="NCBI Taxonomy" id="48466"/>
    <lineage>
        <taxon>Bacteria</taxon>
        <taxon>Pseudomonadati</taxon>
        <taxon>Verrucomicrobiota</taxon>
        <taxon>Verrucomicrobiia</taxon>
        <taxon>Verrucomicrobiales</taxon>
        <taxon>Verrucomicrobiaceae</taxon>
        <taxon>Prosthecobacter</taxon>
    </lineage>
</organism>
<evidence type="ECO:0000313" key="9">
    <source>
        <dbReference type="EMBL" id="MBB5034223.1"/>
    </source>
</evidence>
<accession>A0A7W7YDL8</accession>
<keyword evidence="10" id="KW-1185">Reference proteome</keyword>
<reference evidence="9 10" key="1">
    <citation type="submission" date="2020-08" db="EMBL/GenBank/DDBJ databases">
        <title>Genomic Encyclopedia of Type Strains, Phase IV (KMG-IV): sequencing the most valuable type-strain genomes for metagenomic binning, comparative biology and taxonomic classification.</title>
        <authorList>
            <person name="Goeker M."/>
        </authorList>
    </citation>
    <scope>NUCLEOTIDE SEQUENCE [LARGE SCALE GENOMIC DNA]</scope>
    <source>
        <strain evidence="9 10">DSM 12252</strain>
    </source>
</reference>
<dbReference type="SUPFAM" id="SSF88723">
    <property type="entry name" value="PIN domain-like"/>
    <property type="match status" value="1"/>
</dbReference>
<dbReference type="RefSeq" id="WP_184341824.1">
    <property type="nucleotide sequence ID" value="NZ_JACHIG010000009.1"/>
</dbReference>
<name>A0A7W7YDL8_9BACT</name>
<dbReference type="Proteomes" id="UP000590740">
    <property type="component" value="Unassembled WGS sequence"/>
</dbReference>
<keyword evidence="4" id="KW-0479">Metal-binding</keyword>
<protein>
    <submittedName>
        <fullName evidence="9">tRNA(fMet)-specific endonuclease VapC</fullName>
        <ecNumber evidence="9">3.1.-.-</ecNumber>
    </submittedName>
</protein>
<evidence type="ECO:0000256" key="5">
    <source>
        <dbReference type="ARBA" id="ARBA00022801"/>
    </source>
</evidence>
<gene>
    <name evidence="9" type="ORF">HNQ65_003817</name>
</gene>
<dbReference type="InterPro" id="IPR050556">
    <property type="entry name" value="Type_II_TA_system_RNase"/>
</dbReference>
<proteinExistence type="inferred from homology"/>
<dbReference type="PANTHER" id="PTHR33653">
    <property type="entry name" value="RIBONUCLEASE VAPC2"/>
    <property type="match status" value="1"/>
</dbReference>
<evidence type="ECO:0000256" key="2">
    <source>
        <dbReference type="ARBA" id="ARBA00022649"/>
    </source>
</evidence>
<dbReference type="GO" id="GO:0046872">
    <property type="term" value="F:metal ion binding"/>
    <property type="evidence" value="ECO:0007669"/>
    <property type="project" value="UniProtKB-KW"/>
</dbReference>
<evidence type="ECO:0000256" key="3">
    <source>
        <dbReference type="ARBA" id="ARBA00022722"/>
    </source>
</evidence>
<keyword evidence="5 9" id="KW-0378">Hydrolase</keyword>
<keyword evidence="2" id="KW-1277">Toxin-antitoxin system</keyword>
<dbReference type="InterPro" id="IPR002716">
    <property type="entry name" value="PIN_dom"/>
</dbReference>
<dbReference type="EMBL" id="JACHIG010000009">
    <property type="protein sequence ID" value="MBB5034223.1"/>
    <property type="molecule type" value="Genomic_DNA"/>
</dbReference>
<dbReference type="EC" id="3.1.-.-" evidence="9"/>
<dbReference type="InterPro" id="IPR029060">
    <property type="entry name" value="PIN-like_dom_sf"/>
</dbReference>
<feature type="domain" description="PIN" evidence="8">
    <location>
        <begin position="3"/>
        <end position="124"/>
    </location>
</feature>